<reference evidence="2 3" key="1">
    <citation type="submission" date="2020-04" db="EMBL/GenBank/DDBJ databases">
        <authorList>
            <person name="Hitch T.C.A."/>
            <person name="Wylensek D."/>
            <person name="Clavel T."/>
        </authorList>
    </citation>
    <scope>NUCLEOTIDE SEQUENCE [LARGE SCALE GENOMIC DNA]</scope>
    <source>
        <strain evidence="2 3">Oil-RF-744-FAT-WT-6-1</strain>
    </source>
</reference>
<keyword evidence="4" id="KW-1185">Reference proteome</keyword>
<dbReference type="OrthoDB" id="1625679at2"/>
<dbReference type="KEGG" id="mhw:ACT01_08455"/>
<dbReference type="AlphaFoldDB" id="A0A848BZR2"/>
<dbReference type="Pfam" id="PF01487">
    <property type="entry name" value="DHquinase_I"/>
    <property type="match status" value="1"/>
</dbReference>
<evidence type="ECO:0000313" key="3">
    <source>
        <dbReference type="Proteomes" id="UP000591071"/>
    </source>
</evidence>
<protein>
    <submittedName>
        <fullName evidence="2">Type I 3-dehydroquinate dehydratase</fullName>
        <ecNumber evidence="1">4.2.1.10</ecNumber>
    </submittedName>
</protein>
<accession>A0A848BZR2</accession>
<keyword evidence="1" id="KW-0456">Lyase</keyword>
<dbReference type="InterPro" id="IPR013785">
    <property type="entry name" value="Aldolase_TIM"/>
</dbReference>
<evidence type="ECO:0000313" key="1">
    <source>
        <dbReference type="EMBL" id="MFG6271574.1"/>
    </source>
</evidence>
<dbReference type="EMBL" id="JABAFG010000015">
    <property type="protein sequence ID" value="NME28796.1"/>
    <property type="molecule type" value="Genomic_DNA"/>
</dbReference>
<dbReference type="Proteomes" id="UP001605989">
    <property type="component" value="Unassembled WGS sequence"/>
</dbReference>
<sequence length="246" mass="27353">MANLANIRLNRKKPIICVPCTGATVGDICYSCQQIREKPHDIIEYNAGTFNGLPNLSQLWNALLMITQATNEGTFIFKCEKKDLPEYCRTERDYRDIMTFALRSGLPDALEIAADTDPDLIDDLSEQCMDTGLIPIISLSLTNASEASSLEQRLTGLSDLEARTFHITFPAQTTDDIDAVRQAVRAFLQENYEFKVIIQPTGPVAKAELLKGNTFDSPILYAAVNEETDSLPSCTDLRRVLDEKGL</sequence>
<dbReference type="EMBL" id="JBIEKR010000001">
    <property type="protein sequence ID" value="MFG6271574.1"/>
    <property type="molecule type" value="Genomic_DNA"/>
</dbReference>
<gene>
    <name evidence="1" type="ORF">ACGTZG_00040</name>
    <name evidence="2" type="ORF">HF872_09225</name>
</gene>
<dbReference type="SUPFAM" id="SSF51569">
    <property type="entry name" value="Aldolase"/>
    <property type="match status" value="1"/>
</dbReference>
<dbReference type="Proteomes" id="UP000591071">
    <property type="component" value="Unassembled WGS sequence"/>
</dbReference>
<dbReference type="InterPro" id="IPR001381">
    <property type="entry name" value="DHquinase_I"/>
</dbReference>
<dbReference type="GO" id="GO:0003855">
    <property type="term" value="F:3-dehydroquinate dehydratase activity"/>
    <property type="evidence" value="ECO:0007669"/>
    <property type="project" value="UniProtKB-EC"/>
</dbReference>
<comment type="caution">
    <text evidence="2">The sequence shown here is derived from an EMBL/GenBank/DDBJ whole genome shotgun (WGS) entry which is preliminary data.</text>
</comment>
<organism evidence="2 3">
    <name type="scientific">Megasphaera hexanoica</name>
    <dbReference type="NCBI Taxonomy" id="1675036"/>
    <lineage>
        <taxon>Bacteria</taxon>
        <taxon>Bacillati</taxon>
        <taxon>Bacillota</taxon>
        <taxon>Negativicutes</taxon>
        <taxon>Veillonellales</taxon>
        <taxon>Veillonellaceae</taxon>
        <taxon>Megasphaera</taxon>
    </lineage>
</organism>
<reference evidence="1 4" key="2">
    <citation type="submission" date="2024-10" db="EMBL/GenBank/DDBJ databases">
        <authorList>
            <person name="Sang B.-I."/>
            <person name="Prabhaharan D."/>
        </authorList>
    </citation>
    <scope>NUCLEOTIDE SEQUENCE [LARGE SCALE GENOMIC DNA]</scope>
    <source>
        <strain evidence="1 4">MH</strain>
    </source>
</reference>
<dbReference type="RefSeq" id="WP_059075825.1">
    <property type="nucleotide sequence ID" value="NZ_CP011940.1"/>
</dbReference>
<proteinExistence type="predicted"/>
<dbReference type="Gene3D" id="3.20.20.70">
    <property type="entry name" value="Aldolase class I"/>
    <property type="match status" value="1"/>
</dbReference>
<evidence type="ECO:0000313" key="2">
    <source>
        <dbReference type="EMBL" id="NME28796.1"/>
    </source>
</evidence>
<name>A0A848BZR2_9FIRM</name>
<dbReference type="EC" id="4.2.1.10" evidence="1"/>
<evidence type="ECO:0000313" key="4">
    <source>
        <dbReference type="Proteomes" id="UP001605989"/>
    </source>
</evidence>